<proteinExistence type="predicted"/>
<dbReference type="InterPro" id="IPR013154">
    <property type="entry name" value="ADH-like_N"/>
</dbReference>
<dbReference type="CDD" id="cd08276">
    <property type="entry name" value="MDR7"/>
    <property type="match status" value="1"/>
</dbReference>
<accession>A0A2K8SXS0</accession>
<dbReference type="InterPro" id="IPR052711">
    <property type="entry name" value="Zinc_ADH-like"/>
</dbReference>
<dbReference type="Pfam" id="PF00107">
    <property type="entry name" value="ADH_zinc_N"/>
    <property type="match status" value="1"/>
</dbReference>
<dbReference type="Gene3D" id="3.40.50.720">
    <property type="entry name" value="NAD(P)-binding Rossmann-like Domain"/>
    <property type="match status" value="1"/>
</dbReference>
<name>A0A2K8SXS0_9NOSO</name>
<dbReference type="InterPro" id="IPR036291">
    <property type="entry name" value="NAD(P)-bd_dom_sf"/>
</dbReference>
<feature type="domain" description="Enoyl reductase (ER)" evidence="1">
    <location>
        <begin position="10"/>
        <end position="334"/>
    </location>
</feature>
<organism evidence="2 3">
    <name type="scientific">Nostoc flagelliforme CCNUN1</name>
    <dbReference type="NCBI Taxonomy" id="2038116"/>
    <lineage>
        <taxon>Bacteria</taxon>
        <taxon>Bacillati</taxon>
        <taxon>Cyanobacteriota</taxon>
        <taxon>Cyanophyceae</taxon>
        <taxon>Nostocales</taxon>
        <taxon>Nostocaceae</taxon>
        <taxon>Nostoc</taxon>
    </lineage>
</organism>
<dbReference type="Pfam" id="PF08240">
    <property type="entry name" value="ADH_N"/>
    <property type="match status" value="1"/>
</dbReference>
<dbReference type="GO" id="GO:0016491">
    <property type="term" value="F:oxidoreductase activity"/>
    <property type="evidence" value="ECO:0007669"/>
    <property type="project" value="InterPro"/>
</dbReference>
<dbReference type="InterPro" id="IPR013149">
    <property type="entry name" value="ADH-like_C"/>
</dbReference>
<dbReference type="PANTHER" id="PTHR45033">
    <property type="match status" value="1"/>
</dbReference>
<dbReference type="InterPro" id="IPR020843">
    <property type="entry name" value="ER"/>
</dbReference>
<dbReference type="InterPro" id="IPR011032">
    <property type="entry name" value="GroES-like_sf"/>
</dbReference>
<dbReference type="OrthoDB" id="9787435at2"/>
<sequence length="353" mass="37785">MKAYEIQSNAGIDALALVDRPEPKPTAGQVLIQVKATSLNYRDLLVAQGAYGSGQKYPLIPLSDGAGEVVAVGEGVTRVKIGDRVAGIFFQDWIYGSLTKEKMKSDLGGGIDGMLAEYVVLHQDGLVILPDHLSYIEGATLPCAAVTAWHGLVTKGNIRAGDSVLLLGTGGVSIFALQFAKIHGARAIITSSSDEKLARAKQLGADETINYKTTPDWEKQVYQLTNRTGVDHVVEVGGAGTLPKSLQAVRIGGRISLIGVLSGRGSEIDPMPILFKSLTVQGIYVGSREMFEAMNQAMQQHKIKPIIDRVFPFTEALEAYHYLKSAAHFGKVVISNTSAPFDFAQGKSLSTSL</sequence>
<reference evidence="2 3" key="1">
    <citation type="submission" date="2017-11" db="EMBL/GenBank/DDBJ databases">
        <title>Complete genome of a free-living desiccation-tolerant cyanobacterium and its photosynthetic adaptation to extreme terrestrial habitat.</title>
        <authorList>
            <person name="Shang J."/>
        </authorList>
    </citation>
    <scope>NUCLEOTIDE SEQUENCE [LARGE SCALE GENOMIC DNA]</scope>
    <source>
        <strain evidence="2 3">CCNUN1</strain>
    </source>
</reference>
<dbReference type="EMBL" id="CP024785">
    <property type="protein sequence ID" value="AUB40143.1"/>
    <property type="molecule type" value="Genomic_DNA"/>
</dbReference>
<dbReference type="Gene3D" id="3.90.180.10">
    <property type="entry name" value="Medium-chain alcohol dehydrogenases, catalytic domain"/>
    <property type="match status" value="1"/>
</dbReference>
<dbReference type="KEGG" id="nfl:COO91_06147"/>
<dbReference type="SMART" id="SM00829">
    <property type="entry name" value="PKS_ER"/>
    <property type="match status" value="1"/>
</dbReference>
<dbReference type="Proteomes" id="UP000232003">
    <property type="component" value="Chromosome"/>
</dbReference>
<evidence type="ECO:0000313" key="3">
    <source>
        <dbReference type="Proteomes" id="UP000232003"/>
    </source>
</evidence>
<dbReference type="SUPFAM" id="SSF51735">
    <property type="entry name" value="NAD(P)-binding Rossmann-fold domains"/>
    <property type="match status" value="1"/>
</dbReference>
<gene>
    <name evidence="2" type="ORF">COO91_06147</name>
</gene>
<dbReference type="AlphaFoldDB" id="A0A2K8SXS0"/>
<dbReference type="PANTHER" id="PTHR45033:SF2">
    <property type="entry name" value="ZINC-TYPE ALCOHOL DEHYDROGENASE-LIKE PROTEIN C1773.06C"/>
    <property type="match status" value="1"/>
</dbReference>
<dbReference type="SUPFAM" id="SSF50129">
    <property type="entry name" value="GroES-like"/>
    <property type="match status" value="1"/>
</dbReference>
<evidence type="ECO:0000259" key="1">
    <source>
        <dbReference type="SMART" id="SM00829"/>
    </source>
</evidence>
<dbReference type="RefSeq" id="WP_100900946.1">
    <property type="nucleotide sequence ID" value="NZ_CAWNNC010000001.1"/>
</dbReference>
<keyword evidence="3" id="KW-1185">Reference proteome</keyword>
<evidence type="ECO:0000313" key="2">
    <source>
        <dbReference type="EMBL" id="AUB40143.1"/>
    </source>
</evidence>
<protein>
    <submittedName>
        <fullName evidence="2">NADPH:qui reductase or related Zn-dependent oxidoreductase</fullName>
    </submittedName>
</protein>